<evidence type="ECO:0000313" key="10">
    <source>
        <dbReference type="Proteomes" id="UP001597041"/>
    </source>
</evidence>
<evidence type="ECO:0000256" key="7">
    <source>
        <dbReference type="ARBA" id="ARBA00023136"/>
    </source>
</evidence>
<feature type="transmembrane region" description="Helical" evidence="8">
    <location>
        <begin position="18"/>
        <end position="36"/>
    </location>
</feature>
<sequence>MNKKVDVRSRKGISDYRILVPSILIISIVSILFSIFESKSLNILNSIFDYIVQVFSWGYIWYAVILFIATLFFSFSKYGNVVLGKPQDKPRFTLFQYASILIATGLGSTVMRTGIIQWTDVTLDPPAGVTPESTEALLWGSSYSMFIWSPLIFSIFVVAAPAIAYVLHVRKKPLLRISEACRPVLGDKIIDGIGGKILDIIFLLSILSGASVTLGFSTPLVTYSLASLFDVEVTFGLTLLVIIVWVLLFTISAYLGIDKGIKKLSTFNMYLAGVFALCIMIVGPGIFIINYFTENISFLFKHYIDMSLYTNSLNLGETSFMERNTVFWIAYNSTWGMLGSVFIAKISRGRTIKEMILTYLLAPTLVSWVVTGVLGGLGVHRYINGDIPVLDIAKEDPMLAIPEILSSLPLGIIAIIVFIFITTIFLATTLDSTTYTIASYTSTKNMSEEEPSKTLTIIVAIILTMVTLILMRIGGLAPLEVLSGLMGIPIIFVQFLTIYSVKKMMDEDKAWKYNIRDKQ</sequence>
<feature type="transmembrane region" description="Helical" evidence="8">
    <location>
        <begin position="399"/>
        <end position="427"/>
    </location>
</feature>
<feature type="transmembrane region" description="Helical" evidence="8">
    <location>
        <begin position="56"/>
        <end position="73"/>
    </location>
</feature>
<dbReference type="Pfam" id="PF02028">
    <property type="entry name" value="BCCT"/>
    <property type="match status" value="1"/>
</dbReference>
<accession>A0ABW3NEC1</accession>
<feature type="transmembrane region" description="Helical" evidence="8">
    <location>
        <begin position="233"/>
        <end position="257"/>
    </location>
</feature>
<keyword evidence="7 8" id="KW-0472">Membrane</keyword>
<feature type="transmembrane region" description="Helical" evidence="8">
    <location>
        <begin position="325"/>
        <end position="344"/>
    </location>
</feature>
<keyword evidence="10" id="KW-1185">Reference proteome</keyword>
<feature type="transmembrane region" description="Helical" evidence="8">
    <location>
        <begin position="145"/>
        <end position="167"/>
    </location>
</feature>
<feature type="transmembrane region" description="Helical" evidence="8">
    <location>
        <begin position="197"/>
        <end position="221"/>
    </location>
</feature>
<evidence type="ECO:0000256" key="8">
    <source>
        <dbReference type="SAM" id="Phobius"/>
    </source>
</evidence>
<dbReference type="EMBL" id="JBHTKK010000008">
    <property type="protein sequence ID" value="MFD1066003.1"/>
    <property type="molecule type" value="Genomic_DNA"/>
</dbReference>
<comment type="similarity">
    <text evidence="2">Belongs to the BCCT transporter (TC 2.A.15) family.</text>
</comment>
<feature type="transmembrane region" description="Helical" evidence="8">
    <location>
        <begin position="356"/>
        <end position="379"/>
    </location>
</feature>
<gene>
    <name evidence="9" type="ORF">ACFQ19_08195</name>
</gene>
<comment type="subcellular location">
    <subcellularLocation>
        <location evidence="1">Cell membrane</location>
        <topology evidence="1">Multi-pass membrane protein</topology>
    </subcellularLocation>
</comment>
<keyword evidence="4" id="KW-1003">Cell membrane</keyword>
<dbReference type="RefSeq" id="WP_379591594.1">
    <property type="nucleotide sequence ID" value="NZ_JBHTKK010000008.1"/>
</dbReference>
<dbReference type="InterPro" id="IPR000060">
    <property type="entry name" value="BCCT_transptr"/>
</dbReference>
<feature type="transmembrane region" description="Helical" evidence="8">
    <location>
        <begin position="481"/>
        <end position="501"/>
    </location>
</feature>
<evidence type="ECO:0000256" key="2">
    <source>
        <dbReference type="ARBA" id="ARBA00005658"/>
    </source>
</evidence>
<reference evidence="10" key="1">
    <citation type="journal article" date="2019" name="Int. J. Syst. Evol. Microbiol.">
        <title>The Global Catalogue of Microorganisms (GCM) 10K type strain sequencing project: providing services to taxonomists for standard genome sequencing and annotation.</title>
        <authorList>
            <consortium name="The Broad Institute Genomics Platform"/>
            <consortium name="The Broad Institute Genome Sequencing Center for Infectious Disease"/>
            <person name="Wu L."/>
            <person name="Ma J."/>
        </authorList>
    </citation>
    <scope>NUCLEOTIDE SEQUENCE [LARGE SCALE GENOMIC DNA]</scope>
    <source>
        <strain evidence="10">CCUG 56608</strain>
    </source>
</reference>
<protein>
    <submittedName>
        <fullName evidence="9">BCCT family transporter</fullName>
    </submittedName>
</protein>
<feature type="transmembrane region" description="Helical" evidence="8">
    <location>
        <begin position="454"/>
        <end position="475"/>
    </location>
</feature>
<feature type="transmembrane region" description="Helical" evidence="8">
    <location>
        <begin position="94"/>
        <end position="115"/>
    </location>
</feature>
<comment type="caution">
    <text evidence="9">The sequence shown here is derived from an EMBL/GenBank/DDBJ whole genome shotgun (WGS) entry which is preliminary data.</text>
</comment>
<dbReference type="Proteomes" id="UP001597041">
    <property type="component" value="Unassembled WGS sequence"/>
</dbReference>
<keyword evidence="6 8" id="KW-1133">Transmembrane helix</keyword>
<dbReference type="PANTHER" id="PTHR30047">
    <property type="entry name" value="HIGH-AFFINITY CHOLINE TRANSPORT PROTEIN-RELATED"/>
    <property type="match status" value="1"/>
</dbReference>
<keyword evidence="5 8" id="KW-0812">Transmembrane</keyword>
<evidence type="ECO:0000256" key="5">
    <source>
        <dbReference type="ARBA" id="ARBA00022692"/>
    </source>
</evidence>
<keyword evidence="3" id="KW-0813">Transport</keyword>
<evidence type="ECO:0000256" key="4">
    <source>
        <dbReference type="ARBA" id="ARBA00022475"/>
    </source>
</evidence>
<proteinExistence type="inferred from homology"/>
<dbReference type="PANTHER" id="PTHR30047:SF7">
    <property type="entry name" value="HIGH-AFFINITY CHOLINE TRANSPORT PROTEIN"/>
    <property type="match status" value="1"/>
</dbReference>
<name>A0ABW3NEC1_9BACI</name>
<feature type="transmembrane region" description="Helical" evidence="8">
    <location>
        <begin position="269"/>
        <end position="292"/>
    </location>
</feature>
<organism evidence="9 10">
    <name type="scientific">Oceanobacillus locisalsi</name>
    <dbReference type="NCBI Taxonomy" id="546107"/>
    <lineage>
        <taxon>Bacteria</taxon>
        <taxon>Bacillati</taxon>
        <taxon>Bacillota</taxon>
        <taxon>Bacilli</taxon>
        <taxon>Bacillales</taxon>
        <taxon>Bacillaceae</taxon>
        <taxon>Oceanobacillus</taxon>
    </lineage>
</organism>
<evidence type="ECO:0000256" key="1">
    <source>
        <dbReference type="ARBA" id="ARBA00004651"/>
    </source>
</evidence>
<evidence type="ECO:0000313" key="9">
    <source>
        <dbReference type="EMBL" id="MFD1066003.1"/>
    </source>
</evidence>
<evidence type="ECO:0000256" key="6">
    <source>
        <dbReference type="ARBA" id="ARBA00022989"/>
    </source>
</evidence>
<evidence type="ECO:0000256" key="3">
    <source>
        <dbReference type="ARBA" id="ARBA00022448"/>
    </source>
</evidence>